<evidence type="ECO:0000256" key="1">
    <source>
        <dbReference type="SAM" id="Phobius"/>
    </source>
</evidence>
<name>A0A0A9A645_ARUDO</name>
<protein>
    <submittedName>
        <fullName evidence="2">Uncharacterized protein</fullName>
    </submittedName>
</protein>
<accession>A0A0A9A645</accession>
<keyword evidence="1" id="KW-0812">Transmembrane</keyword>
<keyword evidence="1" id="KW-1133">Transmembrane helix</keyword>
<organism evidence="2">
    <name type="scientific">Arundo donax</name>
    <name type="common">Giant reed</name>
    <name type="synonym">Donax arundinaceus</name>
    <dbReference type="NCBI Taxonomy" id="35708"/>
    <lineage>
        <taxon>Eukaryota</taxon>
        <taxon>Viridiplantae</taxon>
        <taxon>Streptophyta</taxon>
        <taxon>Embryophyta</taxon>
        <taxon>Tracheophyta</taxon>
        <taxon>Spermatophyta</taxon>
        <taxon>Magnoliopsida</taxon>
        <taxon>Liliopsida</taxon>
        <taxon>Poales</taxon>
        <taxon>Poaceae</taxon>
        <taxon>PACMAD clade</taxon>
        <taxon>Arundinoideae</taxon>
        <taxon>Arundineae</taxon>
        <taxon>Arundo</taxon>
    </lineage>
</organism>
<reference evidence="2" key="1">
    <citation type="submission" date="2014-09" db="EMBL/GenBank/DDBJ databases">
        <authorList>
            <person name="Magalhaes I.L.F."/>
            <person name="Oliveira U."/>
            <person name="Santos F.R."/>
            <person name="Vidigal T.H.D.A."/>
            <person name="Brescovit A.D."/>
            <person name="Santos A.J."/>
        </authorList>
    </citation>
    <scope>NUCLEOTIDE SEQUENCE</scope>
    <source>
        <tissue evidence="2">Shoot tissue taken approximately 20 cm above the soil surface</tissue>
    </source>
</reference>
<feature type="transmembrane region" description="Helical" evidence="1">
    <location>
        <begin position="12"/>
        <end position="32"/>
    </location>
</feature>
<dbReference type="AlphaFoldDB" id="A0A0A9A645"/>
<proteinExistence type="predicted"/>
<sequence>MNDSTYRYNQIIFFIYINFQIKISHMVMQIFWQATILSCLL</sequence>
<dbReference type="EMBL" id="GBRH01252477">
    <property type="protein sequence ID" value="JAD45418.1"/>
    <property type="molecule type" value="Transcribed_RNA"/>
</dbReference>
<reference evidence="2" key="2">
    <citation type="journal article" date="2015" name="Data Brief">
        <title>Shoot transcriptome of the giant reed, Arundo donax.</title>
        <authorList>
            <person name="Barrero R.A."/>
            <person name="Guerrero F.D."/>
            <person name="Moolhuijzen P."/>
            <person name="Goolsby J.A."/>
            <person name="Tidwell J."/>
            <person name="Bellgard S.E."/>
            <person name="Bellgard M.I."/>
        </authorList>
    </citation>
    <scope>NUCLEOTIDE SEQUENCE</scope>
    <source>
        <tissue evidence="2">Shoot tissue taken approximately 20 cm above the soil surface</tissue>
    </source>
</reference>
<keyword evidence="1" id="KW-0472">Membrane</keyword>
<evidence type="ECO:0000313" key="2">
    <source>
        <dbReference type="EMBL" id="JAD45418.1"/>
    </source>
</evidence>